<gene>
    <name evidence="1" type="ORF">RclHR1_10020006</name>
</gene>
<accession>A0A2Z6Q567</accession>
<keyword evidence="2" id="KW-1185">Reference proteome</keyword>
<sequence length="179" mass="20528">MSKTKQYEVSFLVKGIISEDLHYRIYIHNNFAIIILNDEQSQNSCFHCVCDSKDSGTQASAFLAINDTYNQIFGNKTKYSGLNVMRFNNETIVYELLADVSFILIFICLDKMLIVVSKIGILFQEGYYGAGPEYLFTLITKYASKQSLFVQSIKEECSLDIYNKDVKLYHNKNTTSNKI</sequence>
<dbReference type="AlphaFoldDB" id="A0A2Z6Q567"/>
<dbReference type="Proteomes" id="UP000247702">
    <property type="component" value="Unassembled WGS sequence"/>
</dbReference>
<organism evidence="1 2">
    <name type="scientific">Rhizophagus clarus</name>
    <dbReference type="NCBI Taxonomy" id="94130"/>
    <lineage>
        <taxon>Eukaryota</taxon>
        <taxon>Fungi</taxon>
        <taxon>Fungi incertae sedis</taxon>
        <taxon>Mucoromycota</taxon>
        <taxon>Glomeromycotina</taxon>
        <taxon>Glomeromycetes</taxon>
        <taxon>Glomerales</taxon>
        <taxon>Glomeraceae</taxon>
        <taxon>Rhizophagus</taxon>
    </lineage>
</organism>
<comment type="caution">
    <text evidence="1">The sequence shown here is derived from an EMBL/GenBank/DDBJ whole genome shotgun (WGS) entry which is preliminary data.</text>
</comment>
<evidence type="ECO:0000313" key="1">
    <source>
        <dbReference type="EMBL" id="GBB83302.1"/>
    </source>
</evidence>
<dbReference type="EMBL" id="BEXD01000006">
    <property type="protein sequence ID" value="GBB83302.1"/>
    <property type="molecule type" value="Genomic_DNA"/>
</dbReference>
<proteinExistence type="predicted"/>
<reference evidence="1 2" key="1">
    <citation type="submission" date="2017-11" db="EMBL/GenBank/DDBJ databases">
        <title>The genome of Rhizophagus clarus HR1 reveals common genetic basis of auxotrophy among arbuscular mycorrhizal fungi.</title>
        <authorList>
            <person name="Kobayashi Y."/>
        </authorList>
    </citation>
    <scope>NUCLEOTIDE SEQUENCE [LARGE SCALE GENOMIC DNA]</scope>
    <source>
        <strain evidence="1 2">HR1</strain>
    </source>
</reference>
<name>A0A2Z6Q567_9GLOM</name>
<protein>
    <submittedName>
        <fullName evidence="1">Uncharacterized protein</fullName>
    </submittedName>
</protein>
<evidence type="ECO:0000313" key="2">
    <source>
        <dbReference type="Proteomes" id="UP000247702"/>
    </source>
</evidence>